<dbReference type="Gene3D" id="3.10.490.10">
    <property type="entry name" value="Gamma-glutamyl cyclotransferase-like"/>
    <property type="match status" value="1"/>
</dbReference>
<accession>A0A1G7HU05</accession>
<dbReference type="InterPro" id="IPR009288">
    <property type="entry name" value="AIG2-like_dom"/>
</dbReference>
<protein>
    <submittedName>
        <fullName evidence="2">Uncharacterized conserved protein YtfP, gamma-glutamylcyclotransferase (GGCT)/AIG2-like family</fullName>
    </submittedName>
</protein>
<dbReference type="GO" id="GO:0016740">
    <property type="term" value="F:transferase activity"/>
    <property type="evidence" value="ECO:0007669"/>
    <property type="project" value="UniProtKB-KW"/>
</dbReference>
<dbReference type="STRING" id="1391627.SAMN05216464_11231"/>
<dbReference type="InterPro" id="IPR036568">
    <property type="entry name" value="GGCT-like_sf"/>
</dbReference>
<dbReference type="InterPro" id="IPR013024">
    <property type="entry name" value="GGCT-like"/>
</dbReference>
<dbReference type="EMBL" id="FNAI01000012">
    <property type="protein sequence ID" value="SDF04007.1"/>
    <property type="molecule type" value="Genomic_DNA"/>
</dbReference>
<gene>
    <name evidence="2" type="ORF">SAMN05216464_11231</name>
</gene>
<feature type="domain" description="Gamma-glutamylcyclotransferase AIG2-like" evidence="1">
    <location>
        <begin position="9"/>
        <end position="131"/>
    </location>
</feature>
<dbReference type="RefSeq" id="WP_162842741.1">
    <property type="nucleotide sequence ID" value="NZ_FNAI01000012.1"/>
</dbReference>
<evidence type="ECO:0000313" key="3">
    <source>
        <dbReference type="Proteomes" id="UP000199072"/>
    </source>
</evidence>
<proteinExistence type="predicted"/>
<dbReference type="AlphaFoldDB" id="A0A1G7HU05"/>
<name>A0A1G7HU05_9SPHI</name>
<sequence length="136" mass="15502">MTPAANQYLFVYGTLLVAGNPYAAYLNQHCKFIKTGRFKGRLYDVGEYPAALADRSSRLFVHGSIYLMDEPDKTLTFIDQYEGITASEPAPHEYVRVLLPIETDTSALTCWVYLYNWPVEGLSKIVSGDYRLYKEQ</sequence>
<organism evidence="2 3">
    <name type="scientific">Mucilaginibacter pineti</name>
    <dbReference type="NCBI Taxonomy" id="1391627"/>
    <lineage>
        <taxon>Bacteria</taxon>
        <taxon>Pseudomonadati</taxon>
        <taxon>Bacteroidota</taxon>
        <taxon>Sphingobacteriia</taxon>
        <taxon>Sphingobacteriales</taxon>
        <taxon>Sphingobacteriaceae</taxon>
        <taxon>Mucilaginibacter</taxon>
    </lineage>
</organism>
<evidence type="ECO:0000259" key="1">
    <source>
        <dbReference type="Pfam" id="PF06094"/>
    </source>
</evidence>
<keyword evidence="3" id="KW-1185">Reference proteome</keyword>
<dbReference type="Pfam" id="PF06094">
    <property type="entry name" value="GGACT"/>
    <property type="match status" value="1"/>
</dbReference>
<evidence type="ECO:0000313" key="2">
    <source>
        <dbReference type="EMBL" id="SDF04007.1"/>
    </source>
</evidence>
<dbReference type="CDD" id="cd06661">
    <property type="entry name" value="GGCT_like"/>
    <property type="match status" value="1"/>
</dbReference>
<dbReference type="SUPFAM" id="SSF110857">
    <property type="entry name" value="Gamma-glutamyl cyclotransferase-like"/>
    <property type="match status" value="1"/>
</dbReference>
<reference evidence="2 3" key="1">
    <citation type="submission" date="2016-10" db="EMBL/GenBank/DDBJ databases">
        <authorList>
            <person name="de Groot N.N."/>
        </authorList>
    </citation>
    <scope>NUCLEOTIDE SEQUENCE [LARGE SCALE GENOMIC DNA]</scope>
    <source>
        <strain evidence="2 3">47C3B</strain>
    </source>
</reference>
<keyword evidence="2" id="KW-0808">Transferase</keyword>
<dbReference type="Proteomes" id="UP000199072">
    <property type="component" value="Unassembled WGS sequence"/>
</dbReference>